<organism evidence="1 2">
    <name type="scientific">Methanimicrococcus blatticola</name>
    <dbReference type="NCBI Taxonomy" id="91560"/>
    <lineage>
        <taxon>Archaea</taxon>
        <taxon>Methanobacteriati</taxon>
        <taxon>Methanobacteriota</taxon>
        <taxon>Stenosarchaea group</taxon>
        <taxon>Methanomicrobia</taxon>
        <taxon>Methanosarcinales</taxon>
        <taxon>Methanosarcinaceae</taxon>
        <taxon>Methanimicrococcus</taxon>
    </lineage>
</organism>
<dbReference type="EMBL" id="SNYS01000009">
    <property type="protein sequence ID" value="TDQ68381.1"/>
    <property type="molecule type" value="Genomic_DNA"/>
</dbReference>
<evidence type="ECO:0008006" key="3">
    <source>
        <dbReference type="Google" id="ProtNLM"/>
    </source>
</evidence>
<protein>
    <recommendedName>
        <fullName evidence="3">DUF2073 domain-containing protein</fullName>
    </recommendedName>
</protein>
<dbReference type="OrthoDB" id="74375at2157"/>
<dbReference type="AlphaFoldDB" id="A0A484F5I9"/>
<dbReference type="InterPro" id="IPR012017">
    <property type="entry name" value="OapB-like"/>
</dbReference>
<comment type="caution">
    <text evidence="1">The sequence shown here is derived from an EMBL/GenBank/DDBJ whole genome shotgun (WGS) entry which is preliminary data.</text>
</comment>
<accession>A0A484F5I9</accession>
<dbReference type="Pfam" id="PF09846">
    <property type="entry name" value="OapB"/>
    <property type="match status" value="1"/>
</dbReference>
<name>A0A484F5I9_9EURY</name>
<proteinExistence type="predicted"/>
<dbReference type="RefSeq" id="WP_133517757.1">
    <property type="nucleotide sequence ID" value="NZ_JAHDUW010000004.1"/>
</dbReference>
<sequence>MSDIQLDLVSDAKLSRMGSTEKVRYIIDEVRKGKIMVLEKGLDPMEEAKLIEMTMTEIEEDFFGLEIESYPRDDSGGTFFGKLFKKDAGQQKLTVIGPANQLKTLRKDNSLISTLVSTK</sequence>
<dbReference type="PIRSF" id="PIRSF004977">
    <property type="entry name" value="UCP004977"/>
    <property type="match status" value="1"/>
</dbReference>
<evidence type="ECO:0000313" key="2">
    <source>
        <dbReference type="Proteomes" id="UP000294855"/>
    </source>
</evidence>
<dbReference type="Proteomes" id="UP000294855">
    <property type="component" value="Unassembled WGS sequence"/>
</dbReference>
<keyword evidence="2" id="KW-1185">Reference proteome</keyword>
<gene>
    <name evidence="1" type="ORF">C7391_1327</name>
</gene>
<reference evidence="1 2" key="1">
    <citation type="submission" date="2019-03" db="EMBL/GenBank/DDBJ databases">
        <title>Genomic Encyclopedia of Type Strains, Phase IV (KMG-IV): sequencing the most valuable type-strain genomes for metagenomic binning, comparative biology and taxonomic classification.</title>
        <authorList>
            <person name="Goeker M."/>
        </authorList>
    </citation>
    <scope>NUCLEOTIDE SEQUENCE [LARGE SCALE GENOMIC DNA]</scope>
    <source>
        <strain evidence="1 2">DSM 13328</strain>
    </source>
</reference>
<evidence type="ECO:0000313" key="1">
    <source>
        <dbReference type="EMBL" id="TDQ68381.1"/>
    </source>
</evidence>